<name>D4H472_DENA2</name>
<feature type="transmembrane region" description="Helical" evidence="1">
    <location>
        <begin position="20"/>
        <end position="37"/>
    </location>
</feature>
<dbReference type="PaxDb" id="522772-Dacet_0587"/>
<proteinExistence type="predicted"/>
<keyword evidence="1" id="KW-0472">Membrane</keyword>
<accession>D4H472</accession>
<dbReference type="EMBL" id="CP001968">
    <property type="protein sequence ID" value="ADD67383.1"/>
    <property type="molecule type" value="Genomic_DNA"/>
</dbReference>
<dbReference type="KEGG" id="dap:Dacet_0587"/>
<dbReference type="RefSeq" id="WP_013009927.1">
    <property type="nucleotide sequence ID" value="NC_013943.1"/>
</dbReference>
<dbReference type="STRING" id="522772.Dacet_0587"/>
<evidence type="ECO:0000256" key="1">
    <source>
        <dbReference type="SAM" id="Phobius"/>
    </source>
</evidence>
<dbReference type="HOGENOM" id="CLU_2733385_0_0_0"/>
<feature type="transmembrane region" description="Helical" evidence="1">
    <location>
        <begin position="43"/>
        <end position="65"/>
    </location>
</feature>
<gene>
    <name evidence="2" type="ordered locus">Dacet_0587</name>
</gene>
<dbReference type="Proteomes" id="UP000002012">
    <property type="component" value="Chromosome"/>
</dbReference>
<dbReference type="InParanoid" id="D4H472"/>
<reference evidence="2 3" key="1">
    <citation type="journal article" date="2010" name="Stand. Genomic Sci.">
        <title>Complete genome sequence of Denitrovibrio acetiphilus type strain (N2460).</title>
        <authorList>
            <person name="Kiss H."/>
            <person name="Lang E."/>
            <person name="Lapidus A."/>
            <person name="Copeland A."/>
            <person name="Nolan M."/>
            <person name="Glavina Del Rio T."/>
            <person name="Chen F."/>
            <person name="Lucas S."/>
            <person name="Tice H."/>
            <person name="Cheng J.F."/>
            <person name="Han C."/>
            <person name="Goodwin L."/>
            <person name="Pitluck S."/>
            <person name="Liolios K."/>
            <person name="Pati A."/>
            <person name="Ivanova N."/>
            <person name="Mavromatis K."/>
            <person name="Chen A."/>
            <person name="Palaniappan K."/>
            <person name="Land M."/>
            <person name="Hauser L."/>
            <person name="Chang Y.J."/>
            <person name="Jeffries C.D."/>
            <person name="Detter J.C."/>
            <person name="Brettin T."/>
            <person name="Spring S."/>
            <person name="Rohde M."/>
            <person name="Goker M."/>
            <person name="Woyke T."/>
            <person name="Bristow J."/>
            <person name="Eisen J.A."/>
            <person name="Markowitz V."/>
            <person name="Hugenholtz P."/>
            <person name="Kyrpides N.C."/>
            <person name="Klenk H.P."/>
        </authorList>
    </citation>
    <scope>NUCLEOTIDE SEQUENCE [LARGE SCALE GENOMIC DNA]</scope>
    <source>
        <strain evidence="3">DSM 12809 / NBRC 114555 / N2460</strain>
    </source>
</reference>
<keyword evidence="1" id="KW-1133">Transmembrane helix</keyword>
<organism evidence="2 3">
    <name type="scientific">Denitrovibrio acetiphilus (strain DSM 12809 / NBRC 114555 / N2460)</name>
    <dbReference type="NCBI Taxonomy" id="522772"/>
    <lineage>
        <taxon>Bacteria</taxon>
        <taxon>Pseudomonadati</taxon>
        <taxon>Deferribacterota</taxon>
        <taxon>Deferribacteres</taxon>
        <taxon>Deferribacterales</taxon>
        <taxon>Geovibrionaceae</taxon>
        <taxon>Denitrovibrio</taxon>
    </lineage>
</organism>
<sequence>MEQYNSFVEMIYNGIIKGHWAQIIGVVFIFFALWFSFKRRNVIAGTVCIIIAACMAYGTGIRIIIMRLIYG</sequence>
<evidence type="ECO:0000313" key="2">
    <source>
        <dbReference type="EMBL" id="ADD67383.1"/>
    </source>
</evidence>
<evidence type="ECO:0000313" key="3">
    <source>
        <dbReference type="Proteomes" id="UP000002012"/>
    </source>
</evidence>
<dbReference type="AlphaFoldDB" id="D4H472"/>
<keyword evidence="1" id="KW-0812">Transmembrane</keyword>
<keyword evidence="3" id="KW-1185">Reference proteome</keyword>
<protein>
    <submittedName>
        <fullName evidence="2">Uncharacterized protein</fullName>
    </submittedName>
</protein>